<keyword evidence="1" id="KW-0472">Membrane</keyword>
<keyword evidence="1" id="KW-0812">Transmembrane</keyword>
<dbReference type="EMBL" id="CP007029">
    <property type="protein sequence ID" value="AHF00292.1"/>
    <property type="molecule type" value="Genomic_DNA"/>
</dbReference>
<dbReference type="RefSeq" id="WP_006746934.1">
    <property type="nucleotide sequence ID" value="NZ_CP007029.1"/>
</dbReference>
<dbReference type="STRING" id="713585.THITH_15770"/>
<dbReference type="HOGENOM" id="CLU_096825_0_0_6"/>
<gene>
    <name evidence="2" type="ORF">THITH_15770</name>
</gene>
<feature type="transmembrane region" description="Helical" evidence="1">
    <location>
        <begin position="76"/>
        <end position="97"/>
    </location>
</feature>
<proteinExistence type="predicted"/>
<dbReference type="PANTHER" id="PTHR37691:SF1">
    <property type="entry name" value="BLR3518 PROTEIN"/>
    <property type="match status" value="1"/>
</dbReference>
<dbReference type="KEGG" id="tti:THITH_15770"/>
<dbReference type="InterPro" id="IPR027396">
    <property type="entry name" value="DsrEFH-like"/>
</dbReference>
<dbReference type="PANTHER" id="PTHR37691">
    <property type="entry name" value="BLR3518 PROTEIN"/>
    <property type="match status" value="1"/>
</dbReference>
<dbReference type="AlphaFoldDB" id="W0DPA9"/>
<accession>W0DPA9</accession>
<dbReference type="Gene3D" id="3.40.1260.10">
    <property type="entry name" value="DsrEFH-like"/>
    <property type="match status" value="1"/>
</dbReference>
<reference evidence="2 3" key="1">
    <citation type="submission" date="2013-12" db="EMBL/GenBank/DDBJ databases">
        <authorList>
            <consortium name="DOE Joint Genome Institute"/>
            <person name="Muyzer G."/>
            <person name="Huntemann M."/>
            <person name="Han J."/>
            <person name="Chen A."/>
            <person name="Kyrpides N."/>
            <person name="Mavromatis K."/>
            <person name="Markowitz V."/>
            <person name="Palaniappan K."/>
            <person name="Ivanova N."/>
            <person name="Schaumberg A."/>
            <person name="Pati A."/>
            <person name="Liolios K."/>
            <person name="Nordberg H.P."/>
            <person name="Cantor M.N."/>
            <person name="Hua S.X."/>
            <person name="Woyke T."/>
        </authorList>
    </citation>
    <scope>NUCLEOTIDE SEQUENCE [LARGE SCALE GENOMIC DNA]</scope>
    <source>
        <strain evidence="2 3">ARh 1</strain>
    </source>
</reference>
<sequence length="249" mass="27756">MSDRRPSEEILNAFVDGEFSPEDRLGTLKSIAADESLSRDVCDLYQLKELVAMAYRPDTLPDPDIRQCRTGERRTGTWLTVVAASLVALAVGTIAVLEITREQTADGPQPLAAAPDRDAAAVPAAGERGDQVLLHVTDVQIDDAEVLLDDIEYMFETAWLHGQDLEVQVVVHGNAMDLVRADLAPFPNRIRELVHTYPGLRITACGQSRARHERQEGRMIEFLPWVEEVESGVREAAQRQQQGWTYIRV</sequence>
<evidence type="ECO:0000313" key="3">
    <source>
        <dbReference type="Proteomes" id="UP000005289"/>
    </source>
</evidence>
<protein>
    <submittedName>
        <fullName evidence="2">Uncharacterized protein</fullName>
    </submittedName>
</protein>
<organism evidence="2 3">
    <name type="scientific">Thioalkalivibrio paradoxus ARh 1</name>
    <dbReference type="NCBI Taxonomy" id="713585"/>
    <lineage>
        <taxon>Bacteria</taxon>
        <taxon>Pseudomonadati</taxon>
        <taxon>Pseudomonadota</taxon>
        <taxon>Gammaproteobacteria</taxon>
        <taxon>Chromatiales</taxon>
        <taxon>Ectothiorhodospiraceae</taxon>
        <taxon>Thioalkalivibrio</taxon>
    </lineage>
</organism>
<keyword evidence="1" id="KW-1133">Transmembrane helix</keyword>
<keyword evidence="3" id="KW-1185">Reference proteome</keyword>
<dbReference type="SUPFAM" id="SSF75169">
    <property type="entry name" value="DsrEFH-like"/>
    <property type="match status" value="1"/>
</dbReference>
<dbReference type="Proteomes" id="UP000005289">
    <property type="component" value="Chromosome"/>
</dbReference>
<evidence type="ECO:0000256" key="1">
    <source>
        <dbReference type="SAM" id="Phobius"/>
    </source>
</evidence>
<name>W0DPA9_9GAMM</name>
<evidence type="ECO:0000313" key="2">
    <source>
        <dbReference type="EMBL" id="AHF00292.1"/>
    </source>
</evidence>
<dbReference type="OrthoDB" id="8557943at2"/>